<proteinExistence type="predicted"/>
<dbReference type="SUPFAM" id="SSF69118">
    <property type="entry name" value="AhpD-like"/>
    <property type="match status" value="1"/>
</dbReference>
<dbReference type="Proteomes" id="UP000009881">
    <property type="component" value="Unassembled WGS sequence"/>
</dbReference>
<keyword evidence="3" id="KW-1185">Reference proteome</keyword>
<dbReference type="Pfam" id="PF02627">
    <property type="entry name" value="CMD"/>
    <property type="match status" value="1"/>
</dbReference>
<dbReference type="RefSeq" id="WP_009542221.1">
    <property type="nucleotide sequence ID" value="NZ_ANHY01000020.1"/>
</dbReference>
<dbReference type="eggNOG" id="COG0599">
    <property type="taxonomic scope" value="Bacteria"/>
</dbReference>
<accession>K9H9N1</accession>
<dbReference type="Gene3D" id="1.20.1290.10">
    <property type="entry name" value="AhpD-like"/>
    <property type="match status" value="1"/>
</dbReference>
<organism evidence="2 3">
    <name type="scientific">Caenispirillum salinarum AK4</name>
    <dbReference type="NCBI Taxonomy" id="1238182"/>
    <lineage>
        <taxon>Bacteria</taxon>
        <taxon>Pseudomonadati</taxon>
        <taxon>Pseudomonadota</taxon>
        <taxon>Alphaproteobacteria</taxon>
        <taxon>Rhodospirillales</taxon>
        <taxon>Novispirillaceae</taxon>
        <taxon>Caenispirillum</taxon>
    </lineage>
</organism>
<protein>
    <submittedName>
        <fullName evidence="2">Carboxymuconolactone decarboxylase</fullName>
    </submittedName>
</protein>
<dbReference type="InterPro" id="IPR052512">
    <property type="entry name" value="4CMD/NDH-1_regulator"/>
</dbReference>
<dbReference type="GO" id="GO:0051920">
    <property type="term" value="F:peroxiredoxin activity"/>
    <property type="evidence" value="ECO:0007669"/>
    <property type="project" value="InterPro"/>
</dbReference>
<sequence length="134" mass="14577">MSNDRYARGLGRLSEVHGMVGEGVLDEVRAIAPDFARMVVEFPYGDIHSRPGLSARDRQLAIVSALTAMGNVEAELVIHMRAALRTGVTRDELVEVVMQVAPYAGFPVTLNAILAAKRLFEDLDREAGREAAAE</sequence>
<dbReference type="InterPro" id="IPR029032">
    <property type="entry name" value="AhpD-like"/>
</dbReference>
<dbReference type="EMBL" id="ANHY01000020">
    <property type="protein sequence ID" value="EKV27323.1"/>
    <property type="molecule type" value="Genomic_DNA"/>
</dbReference>
<feature type="domain" description="Carboxymuconolactone decarboxylase-like" evidence="1">
    <location>
        <begin position="33"/>
        <end position="117"/>
    </location>
</feature>
<evidence type="ECO:0000259" key="1">
    <source>
        <dbReference type="Pfam" id="PF02627"/>
    </source>
</evidence>
<dbReference type="PANTHER" id="PTHR33570">
    <property type="entry name" value="4-CARBOXYMUCONOLACTONE DECARBOXYLASE FAMILY PROTEIN"/>
    <property type="match status" value="1"/>
</dbReference>
<reference evidence="2 3" key="1">
    <citation type="journal article" date="2013" name="Genome Announc.">
        <title>Draft Genome Sequence of an Alphaproteobacterium, Caenispirillum salinarum AK4(T), Isolated from a Solar Saltern.</title>
        <authorList>
            <person name="Khatri I."/>
            <person name="Singh A."/>
            <person name="Korpole S."/>
            <person name="Pinnaka A.K."/>
            <person name="Subramanian S."/>
        </authorList>
    </citation>
    <scope>NUCLEOTIDE SEQUENCE [LARGE SCALE GENOMIC DNA]</scope>
    <source>
        <strain evidence="2 3">AK4</strain>
    </source>
</reference>
<gene>
    <name evidence="2" type="ORF">C882_1825</name>
</gene>
<dbReference type="OrthoDB" id="7507676at2"/>
<dbReference type="PANTHER" id="PTHR33570:SF10">
    <property type="entry name" value="GAMMA-CARBOXYMUCONOLACTONE DECARBOXYLASE"/>
    <property type="match status" value="1"/>
</dbReference>
<evidence type="ECO:0000313" key="3">
    <source>
        <dbReference type="Proteomes" id="UP000009881"/>
    </source>
</evidence>
<evidence type="ECO:0000313" key="2">
    <source>
        <dbReference type="EMBL" id="EKV27323.1"/>
    </source>
</evidence>
<dbReference type="InterPro" id="IPR003779">
    <property type="entry name" value="CMD-like"/>
</dbReference>
<dbReference type="AlphaFoldDB" id="K9H9N1"/>
<name>K9H9N1_9PROT</name>
<comment type="caution">
    <text evidence="2">The sequence shown here is derived from an EMBL/GenBank/DDBJ whole genome shotgun (WGS) entry which is preliminary data.</text>
</comment>
<dbReference type="STRING" id="1238182.C882_1825"/>